<dbReference type="Proteomes" id="UP000593568">
    <property type="component" value="Unassembled WGS sequence"/>
</dbReference>
<organism evidence="2 3">
    <name type="scientific">Gossypium trilobum</name>
    <dbReference type="NCBI Taxonomy" id="34281"/>
    <lineage>
        <taxon>Eukaryota</taxon>
        <taxon>Viridiplantae</taxon>
        <taxon>Streptophyta</taxon>
        <taxon>Embryophyta</taxon>
        <taxon>Tracheophyta</taxon>
        <taxon>Spermatophyta</taxon>
        <taxon>Magnoliopsida</taxon>
        <taxon>eudicotyledons</taxon>
        <taxon>Gunneridae</taxon>
        <taxon>Pentapetalae</taxon>
        <taxon>rosids</taxon>
        <taxon>malvids</taxon>
        <taxon>Malvales</taxon>
        <taxon>Malvaceae</taxon>
        <taxon>Malvoideae</taxon>
        <taxon>Gossypium</taxon>
    </lineage>
</organism>
<evidence type="ECO:0000256" key="1">
    <source>
        <dbReference type="SAM" id="MobiDB-lite"/>
    </source>
</evidence>
<sequence length="24" mass="2798">MGKEIPRFSSPKKCSKKGFTREKK</sequence>
<evidence type="ECO:0000313" key="3">
    <source>
        <dbReference type="Proteomes" id="UP000593568"/>
    </source>
</evidence>
<keyword evidence="3" id="KW-1185">Reference proteome</keyword>
<evidence type="ECO:0000313" key="2">
    <source>
        <dbReference type="EMBL" id="MBA0770883.1"/>
    </source>
</evidence>
<reference evidence="2 3" key="1">
    <citation type="journal article" date="2019" name="Genome Biol. Evol.">
        <title>Insights into the evolution of the New World diploid cottons (Gossypium, subgenus Houzingenia) based on genome sequencing.</title>
        <authorList>
            <person name="Grover C.E."/>
            <person name="Arick M.A. 2nd"/>
            <person name="Thrash A."/>
            <person name="Conover J.L."/>
            <person name="Sanders W.S."/>
            <person name="Peterson D.G."/>
            <person name="Frelichowski J.E."/>
            <person name="Scheffler J.A."/>
            <person name="Scheffler B.E."/>
            <person name="Wendel J.F."/>
        </authorList>
    </citation>
    <scope>NUCLEOTIDE SEQUENCE [LARGE SCALE GENOMIC DNA]</scope>
    <source>
        <strain evidence="2">8</strain>
        <tissue evidence="2">Leaf</tissue>
    </source>
</reference>
<dbReference type="AlphaFoldDB" id="A0A7J9ECW9"/>
<accession>A0A7J9ECW9</accession>
<protein>
    <submittedName>
        <fullName evidence="2">Uncharacterized protein</fullName>
    </submittedName>
</protein>
<proteinExistence type="predicted"/>
<feature type="region of interest" description="Disordered" evidence="1">
    <location>
        <begin position="1"/>
        <end position="24"/>
    </location>
</feature>
<dbReference type="EMBL" id="JABEZW010000007">
    <property type="protein sequence ID" value="MBA0770883.1"/>
    <property type="molecule type" value="Genomic_DNA"/>
</dbReference>
<comment type="caution">
    <text evidence="2">The sequence shown here is derived from an EMBL/GenBank/DDBJ whole genome shotgun (WGS) entry which is preliminary data.</text>
</comment>
<gene>
    <name evidence="2" type="ORF">Gotri_019435</name>
</gene>
<name>A0A7J9ECW9_9ROSI</name>